<dbReference type="GO" id="GO:0000981">
    <property type="term" value="F:DNA-binding transcription factor activity, RNA polymerase II-specific"/>
    <property type="evidence" value="ECO:0007669"/>
    <property type="project" value="TreeGrafter"/>
</dbReference>
<evidence type="ECO:0000256" key="3">
    <source>
        <dbReference type="ARBA" id="ARBA00022782"/>
    </source>
</evidence>
<evidence type="ECO:0000256" key="6">
    <source>
        <dbReference type="SAM" id="MobiDB-lite"/>
    </source>
</evidence>
<dbReference type="InterPro" id="IPR036638">
    <property type="entry name" value="HLH_DNA-bd_sf"/>
</dbReference>
<dbReference type="SMART" id="SM00520">
    <property type="entry name" value="BASIC"/>
    <property type="match status" value="1"/>
</dbReference>
<evidence type="ECO:0000256" key="1">
    <source>
        <dbReference type="ARBA" id="ARBA00004123"/>
    </source>
</evidence>
<protein>
    <submittedName>
        <fullName evidence="9">Myogenic factor 5-like</fullName>
    </submittedName>
</protein>
<feature type="domain" description="BHLH" evidence="7">
    <location>
        <begin position="152"/>
        <end position="203"/>
    </location>
</feature>
<organism evidence="8 9">
    <name type="scientific">Branchiostoma belcheri</name>
    <name type="common">Amphioxus</name>
    <dbReference type="NCBI Taxonomy" id="7741"/>
    <lineage>
        <taxon>Eukaryota</taxon>
        <taxon>Metazoa</taxon>
        <taxon>Chordata</taxon>
        <taxon>Cephalochordata</taxon>
        <taxon>Leptocardii</taxon>
        <taxon>Amphioxiformes</taxon>
        <taxon>Branchiostomatidae</taxon>
        <taxon>Branchiostoma</taxon>
    </lineage>
</organism>
<keyword evidence="8" id="KW-1185">Reference proteome</keyword>
<dbReference type="GO" id="GO:0007517">
    <property type="term" value="P:muscle organ development"/>
    <property type="evidence" value="ECO:0007669"/>
    <property type="project" value="UniProtKB-KW"/>
</dbReference>
<keyword evidence="4" id="KW-0238">DNA-binding</keyword>
<dbReference type="Proteomes" id="UP000515135">
    <property type="component" value="Unplaced"/>
</dbReference>
<dbReference type="GO" id="GO:0005634">
    <property type="term" value="C:nucleus"/>
    <property type="evidence" value="ECO:0007669"/>
    <property type="project" value="UniProtKB-SubCell"/>
</dbReference>
<evidence type="ECO:0000256" key="2">
    <source>
        <dbReference type="ARBA" id="ARBA00022541"/>
    </source>
</evidence>
<evidence type="ECO:0000313" key="8">
    <source>
        <dbReference type="Proteomes" id="UP000515135"/>
    </source>
</evidence>
<dbReference type="GO" id="GO:0045663">
    <property type="term" value="P:positive regulation of myoblast differentiation"/>
    <property type="evidence" value="ECO:0007669"/>
    <property type="project" value="TreeGrafter"/>
</dbReference>
<sequence>MSYRASFAVRSAVQREHRRPTSHLMNIQHLVRRSLRNPLVRITDIKPDLPSFKLTRGLLLTTLRLIFHTFFKMNYTELSSCRFQFDTSYQQAADQGQDMFGSLQVPAPMEPYGGYGEATGHVPVPPASAHGPGRCLMWACKTCRSRKASRQDRRKAATMRERRRLVKVNEAFEVLKRKTHMKPSQKTPKVDILRNAIAYIEQLHQTLRDGQENSAGQSADSPAASPGACSDGMTANSPGSVWSDTSGNLHGEENMASFDGCDVTSQWNSASCLDSLSLVVQNISAFAGDDSHQLYNQQR</sequence>
<dbReference type="Pfam" id="PF01586">
    <property type="entry name" value="Basic"/>
    <property type="match status" value="1"/>
</dbReference>
<evidence type="ECO:0000313" key="9">
    <source>
        <dbReference type="RefSeq" id="XP_019638063.1"/>
    </source>
</evidence>
<feature type="compositionally biased region" description="Polar residues" evidence="6">
    <location>
        <begin position="233"/>
        <end position="248"/>
    </location>
</feature>
<dbReference type="PROSITE" id="PS50888">
    <property type="entry name" value="BHLH"/>
    <property type="match status" value="1"/>
</dbReference>
<dbReference type="KEGG" id="bbel:109480315"/>
<dbReference type="PANTHER" id="PTHR11534:SF9">
    <property type="entry name" value="MYOGENIC-DETERMINATION PROTEIN"/>
    <property type="match status" value="1"/>
</dbReference>
<dbReference type="InterPro" id="IPR002546">
    <property type="entry name" value="MyoD_N"/>
</dbReference>
<keyword evidence="3" id="KW-0221">Differentiation</keyword>
<dbReference type="GO" id="GO:0030154">
    <property type="term" value="P:cell differentiation"/>
    <property type="evidence" value="ECO:0007669"/>
    <property type="project" value="UniProtKB-KW"/>
</dbReference>
<feature type="region of interest" description="Disordered" evidence="6">
    <location>
        <begin position="209"/>
        <end position="248"/>
    </location>
</feature>
<dbReference type="InterPro" id="IPR039704">
    <property type="entry name" value="Myogenic_factor"/>
</dbReference>
<proteinExistence type="predicted"/>
<dbReference type="Pfam" id="PF00010">
    <property type="entry name" value="HLH"/>
    <property type="match status" value="1"/>
</dbReference>
<reference evidence="9" key="1">
    <citation type="submission" date="2025-08" db="UniProtKB">
        <authorList>
            <consortium name="RefSeq"/>
        </authorList>
    </citation>
    <scope>IDENTIFICATION</scope>
    <source>
        <tissue evidence="9">Gonad</tissue>
    </source>
</reference>
<dbReference type="InterPro" id="IPR011598">
    <property type="entry name" value="bHLH_dom"/>
</dbReference>
<dbReference type="RefSeq" id="XP_019638063.1">
    <property type="nucleotide sequence ID" value="XM_019782504.1"/>
</dbReference>
<comment type="subcellular location">
    <subcellularLocation>
        <location evidence="1">Nucleus</location>
    </subcellularLocation>
</comment>
<keyword evidence="2" id="KW-0517">Myogenesis</keyword>
<dbReference type="PANTHER" id="PTHR11534">
    <property type="entry name" value="MYOGENIC FACTOR"/>
    <property type="match status" value="1"/>
</dbReference>
<evidence type="ECO:0000256" key="4">
    <source>
        <dbReference type="ARBA" id="ARBA00023125"/>
    </source>
</evidence>
<dbReference type="GO" id="GO:0000978">
    <property type="term" value="F:RNA polymerase II cis-regulatory region sequence-specific DNA binding"/>
    <property type="evidence" value="ECO:0007669"/>
    <property type="project" value="TreeGrafter"/>
</dbReference>
<dbReference type="GeneID" id="109480315"/>
<keyword evidence="5" id="KW-0539">Nucleus</keyword>
<dbReference type="GO" id="GO:0046983">
    <property type="term" value="F:protein dimerization activity"/>
    <property type="evidence" value="ECO:0007669"/>
    <property type="project" value="InterPro"/>
</dbReference>
<dbReference type="SMART" id="SM00353">
    <property type="entry name" value="HLH"/>
    <property type="match status" value="1"/>
</dbReference>
<dbReference type="Gene3D" id="4.10.280.10">
    <property type="entry name" value="Helix-loop-helix DNA-binding domain"/>
    <property type="match status" value="1"/>
</dbReference>
<dbReference type="OrthoDB" id="10049614at2759"/>
<dbReference type="SUPFAM" id="SSF47459">
    <property type="entry name" value="HLH, helix-loop-helix DNA-binding domain"/>
    <property type="match status" value="1"/>
</dbReference>
<dbReference type="AlphaFoldDB" id="A0A6P4ZMQ9"/>
<accession>A0A6P4ZMQ9</accession>
<dbReference type="FunFam" id="4.10.280.10:FF:000156">
    <property type="entry name" value="Myogenic determination factor"/>
    <property type="match status" value="1"/>
</dbReference>
<name>A0A6P4ZMQ9_BRABE</name>
<gene>
    <name evidence="9" type="primary">LOC109480315</name>
</gene>
<evidence type="ECO:0000259" key="7">
    <source>
        <dbReference type="PROSITE" id="PS50888"/>
    </source>
</evidence>
<evidence type="ECO:0000256" key="5">
    <source>
        <dbReference type="ARBA" id="ARBA00023242"/>
    </source>
</evidence>